<comment type="caution">
    <text evidence="1">The sequence shown here is derived from an EMBL/GenBank/DDBJ whole genome shotgun (WGS) entry which is preliminary data.</text>
</comment>
<evidence type="ECO:0000313" key="2">
    <source>
        <dbReference type="Proteomes" id="UP000789901"/>
    </source>
</evidence>
<keyword evidence="2" id="KW-1185">Reference proteome</keyword>
<proteinExistence type="predicted"/>
<feature type="non-terminal residue" evidence="1">
    <location>
        <position position="1"/>
    </location>
</feature>
<reference evidence="1 2" key="1">
    <citation type="submission" date="2021-06" db="EMBL/GenBank/DDBJ databases">
        <authorList>
            <person name="Kallberg Y."/>
            <person name="Tangrot J."/>
            <person name="Rosling A."/>
        </authorList>
    </citation>
    <scope>NUCLEOTIDE SEQUENCE [LARGE SCALE GENOMIC DNA]</scope>
    <source>
        <strain evidence="1 2">120-4 pot B 10/14</strain>
    </source>
</reference>
<name>A0ABN7WEM6_GIGMA</name>
<dbReference type="Proteomes" id="UP000789901">
    <property type="component" value="Unassembled WGS sequence"/>
</dbReference>
<accession>A0ABN7WEM6</accession>
<dbReference type="EMBL" id="CAJVQB010039699">
    <property type="protein sequence ID" value="CAG8827621.1"/>
    <property type="molecule type" value="Genomic_DNA"/>
</dbReference>
<organism evidence="1 2">
    <name type="scientific">Gigaspora margarita</name>
    <dbReference type="NCBI Taxonomy" id="4874"/>
    <lineage>
        <taxon>Eukaryota</taxon>
        <taxon>Fungi</taxon>
        <taxon>Fungi incertae sedis</taxon>
        <taxon>Mucoromycota</taxon>
        <taxon>Glomeromycotina</taxon>
        <taxon>Glomeromycetes</taxon>
        <taxon>Diversisporales</taxon>
        <taxon>Gigasporaceae</taxon>
        <taxon>Gigaspora</taxon>
    </lineage>
</organism>
<evidence type="ECO:0000313" key="1">
    <source>
        <dbReference type="EMBL" id="CAG8827621.1"/>
    </source>
</evidence>
<sequence length="90" mass="10414">FLQIVEKLLPLSNIVVIHVTSVPVDFSRVLDKKCESLPSNILLQIEDVIESYLLMNESYNTVNDNILTLLRIVEEIPKKFEKFVKIDLKD</sequence>
<protein>
    <submittedName>
        <fullName evidence="1">29811_t:CDS:1</fullName>
    </submittedName>
</protein>
<gene>
    <name evidence="1" type="ORF">GMARGA_LOCUS29464</name>
</gene>